<reference evidence="3" key="1">
    <citation type="journal article" date="2012" name="Nat. Biotechnol.">
        <title>Reference genome sequence of the model plant Setaria.</title>
        <authorList>
            <person name="Bennetzen J.L."/>
            <person name="Schmutz J."/>
            <person name="Wang H."/>
            <person name="Percifield R."/>
            <person name="Hawkins J."/>
            <person name="Pontaroli A.C."/>
            <person name="Estep M."/>
            <person name="Feng L."/>
            <person name="Vaughn J.N."/>
            <person name="Grimwood J."/>
            <person name="Jenkins J."/>
            <person name="Barry K."/>
            <person name="Lindquist E."/>
            <person name="Hellsten U."/>
            <person name="Deshpande S."/>
            <person name="Wang X."/>
            <person name="Wu X."/>
            <person name="Mitros T."/>
            <person name="Triplett J."/>
            <person name="Yang X."/>
            <person name="Ye C.Y."/>
            <person name="Mauro-Herrera M."/>
            <person name="Wang L."/>
            <person name="Li P."/>
            <person name="Sharma M."/>
            <person name="Sharma R."/>
            <person name="Ronald P.C."/>
            <person name="Panaud O."/>
            <person name="Kellogg E.A."/>
            <person name="Brutnell T.P."/>
            <person name="Doust A.N."/>
            <person name="Tuskan G.A."/>
            <person name="Rokhsar D."/>
            <person name="Devos K.M."/>
        </authorList>
    </citation>
    <scope>NUCLEOTIDE SEQUENCE [LARGE SCALE GENOMIC DNA]</scope>
    <source>
        <strain evidence="3">cv. Yugu1</strain>
    </source>
</reference>
<feature type="region of interest" description="Disordered" evidence="1">
    <location>
        <begin position="18"/>
        <end position="40"/>
    </location>
</feature>
<sequence>MVTCSALWPLRGQCSRQEGRERSISDGPLPSRRFSFSKSF</sequence>
<dbReference type="Gramene" id="KQL14365">
    <property type="protein sequence ID" value="KQL14365"/>
    <property type="gene ID" value="SETIT_025649mg"/>
</dbReference>
<dbReference type="Proteomes" id="UP000004995">
    <property type="component" value="Unassembled WGS sequence"/>
</dbReference>
<dbReference type="EMBL" id="AGNK02001556">
    <property type="status" value="NOT_ANNOTATED_CDS"/>
    <property type="molecule type" value="Genomic_DNA"/>
</dbReference>
<reference evidence="2" key="2">
    <citation type="submission" date="2018-08" db="UniProtKB">
        <authorList>
            <consortium name="EnsemblPlants"/>
        </authorList>
    </citation>
    <scope>IDENTIFICATION</scope>
    <source>
        <strain evidence="2">Yugu1</strain>
    </source>
</reference>
<protein>
    <submittedName>
        <fullName evidence="2">Uncharacterized protein</fullName>
    </submittedName>
</protein>
<name>K3ZGE7_SETIT</name>
<organism evidence="2 3">
    <name type="scientific">Setaria italica</name>
    <name type="common">Foxtail millet</name>
    <name type="synonym">Panicum italicum</name>
    <dbReference type="NCBI Taxonomy" id="4555"/>
    <lineage>
        <taxon>Eukaryota</taxon>
        <taxon>Viridiplantae</taxon>
        <taxon>Streptophyta</taxon>
        <taxon>Embryophyta</taxon>
        <taxon>Tracheophyta</taxon>
        <taxon>Spermatophyta</taxon>
        <taxon>Magnoliopsida</taxon>
        <taxon>Liliopsida</taxon>
        <taxon>Poales</taxon>
        <taxon>Poaceae</taxon>
        <taxon>PACMAD clade</taxon>
        <taxon>Panicoideae</taxon>
        <taxon>Panicodae</taxon>
        <taxon>Paniceae</taxon>
        <taxon>Cenchrinae</taxon>
        <taxon>Setaria</taxon>
    </lineage>
</organism>
<accession>K3ZGE7</accession>
<evidence type="ECO:0000313" key="2">
    <source>
        <dbReference type="EnsemblPlants" id="KQL14365"/>
    </source>
</evidence>
<dbReference type="EnsemblPlants" id="KQL14365">
    <property type="protein sequence ID" value="KQL14365"/>
    <property type="gene ID" value="SETIT_025649mg"/>
</dbReference>
<dbReference type="HOGENOM" id="CLU_3300301_0_0_1"/>
<dbReference type="AlphaFoldDB" id="K3ZGE7"/>
<dbReference type="InParanoid" id="K3ZGE7"/>
<proteinExistence type="predicted"/>
<keyword evidence="3" id="KW-1185">Reference proteome</keyword>
<evidence type="ECO:0000313" key="3">
    <source>
        <dbReference type="Proteomes" id="UP000004995"/>
    </source>
</evidence>
<evidence type="ECO:0000256" key="1">
    <source>
        <dbReference type="SAM" id="MobiDB-lite"/>
    </source>
</evidence>